<keyword evidence="4" id="KW-1185">Reference proteome</keyword>
<dbReference type="InterPro" id="IPR000587">
    <property type="entry name" value="Creatinase_N"/>
</dbReference>
<evidence type="ECO:0000313" key="3">
    <source>
        <dbReference type="EMBL" id="KJF70023.1"/>
    </source>
</evidence>
<dbReference type="PANTHER" id="PTHR46112:SF2">
    <property type="entry name" value="XAA-PRO AMINOPEPTIDASE P-RELATED"/>
    <property type="match status" value="1"/>
</dbReference>
<dbReference type="SUPFAM" id="SSF53092">
    <property type="entry name" value="Creatinase/prolidase N-terminal domain"/>
    <property type="match status" value="1"/>
</dbReference>
<dbReference type="InterPro" id="IPR000994">
    <property type="entry name" value="Pept_M24"/>
</dbReference>
<dbReference type="Pfam" id="PF00557">
    <property type="entry name" value="Peptidase_M24"/>
    <property type="match status" value="1"/>
</dbReference>
<evidence type="ECO:0000259" key="1">
    <source>
        <dbReference type="Pfam" id="PF00557"/>
    </source>
</evidence>
<accession>A0ABR5CYX4</accession>
<name>A0ABR5CYX4_9HYPH</name>
<dbReference type="Gene3D" id="3.90.230.10">
    <property type="entry name" value="Creatinase/methionine aminopeptidase superfamily"/>
    <property type="match status" value="1"/>
</dbReference>
<dbReference type="PANTHER" id="PTHR46112">
    <property type="entry name" value="AMINOPEPTIDASE"/>
    <property type="match status" value="1"/>
</dbReference>
<dbReference type="InterPro" id="IPR029149">
    <property type="entry name" value="Creatin/AminoP/Spt16_N"/>
</dbReference>
<dbReference type="SUPFAM" id="SSF55920">
    <property type="entry name" value="Creatinase/aminopeptidase"/>
    <property type="match status" value="1"/>
</dbReference>
<sequence>MNDRYSSRTRLLQQSLDEHNISVAVIADPDSVSYFGGYWNYLGVEFGRPTLLVIPRDREPILLTPLMESEMCARMTWIGDIRPWSDGGDEWRLPLAELLAQWPSSSVGIETRTMPSLVAGYVKTLVQASDLVDIAPLISAQRMIKSSDEIEIMRQAGTVAVAMMEAARQTIAVGVPEFEVTLAAMAAGTRKAADYLREPDDRFISPIIQNIQILQSGTDTCMVHRRASTRRFERGDPVYLCFCGMVSFRGYKLGFDREFYVEEAQEHQIAVHQIAIAAQRAALAAIRPGMRCEEINAAAEAVYLDAGYSPGYRTGRSIGLSLLEAPEIKRGERMELRAGMTFAIDGGLTLPGQFGGRIGDSIVVTEDGFDYLTQYPAEIAILKST</sequence>
<feature type="domain" description="Peptidase M24" evidence="1">
    <location>
        <begin position="151"/>
        <end position="366"/>
    </location>
</feature>
<dbReference type="CDD" id="cd01066">
    <property type="entry name" value="APP_MetAP"/>
    <property type="match status" value="1"/>
</dbReference>
<reference evidence="3 4" key="1">
    <citation type="submission" date="2014-12" db="EMBL/GenBank/DDBJ databases">
        <authorList>
            <person name="Kuzmanovic N."/>
            <person name="Pulawska J."/>
            <person name="Obradovic A."/>
        </authorList>
    </citation>
    <scope>NUCLEOTIDE SEQUENCE [LARGE SCALE GENOMIC DNA]</scope>
    <source>
        <strain evidence="3 4">KFB 330</strain>
    </source>
</reference>
<dbReference type="Pfam" id="PF01321">
    <property type="entry name" value="Creatinase_N"/>
    <property type="match status" value="1"/>
</dbReference>
<organism evidence="3 4">
    <name type="scientific">Agrobacterium arsenijevicii</name>
    <dbReference type="NCBI Taxonomy" id="1585697"/>
    <lineage>
        <taxon>Bacteria</taxon>
        <taxon>Pseudomonadati</taxon>
        <taxon>Pseudomonadota</taxon>
        <taxon>Alphaproteobacteria</taxon>
        <taxon>Hyphomicrobiales</taxon>
        <taxon>Rhizobiaceae</taxon>
        <taxon>Rhizobium/Agrobacterium group</taxon>
        <taxon>Agrobacterium</taxon>
    </lineage>
</organism>
<dbReference type="InterPro" id="IPR036005">
    <property type="entry name" value="Creatinase/aminopeptidase-like"/>
</dbReference>
<comment type="caution">
    <text evidence="3">The sequence shown here is derived from an EMBL/GenBank/DDBJ whole genome shotgun (WGS) entry which is preliminary data.</text>
</comment>
<protein>
    <submittedName>
        <fullName evidence="3">Peptidase M24</fullName>
    </submittedName>
</protein>
<feature type="domain" description="Creatinase N-terminal" evidence="2">
    <location>
        <begin position="8"/>
        <end position="144"/>
    </location>
</feature>
<dbReference type="RefSeq" id="WP_045024930.1">
    <property type="nucleotide sequence ID" value="NZ_CP166108.1"/>
</dbReference>
<dbReference type="Proteomes" id="UP000032564">
    <property type="component" value="Unassembled WGS sequence"/>
</dbReference>
<dbReference type="InterPro" id="IPR050659">
    <property type="entry name" value="Peptidase_M24B"/>
</dbReference>
<dbReference type="Gene3D" id="3.40.350.10">
    <property type="entry name" value="Creatinase/prolidase N-terminal domain"/>
    <property type="match status" value="1"/>
</dbReference>
<dbReference type="EMBL" id="JWIT01000053">
    <property type="protein sequence ID" value="KJF70023.1"/>
    <property type="molecule type" value="Genomic_DNA"/>
</dbReference>
<evidence type="ECO:0000313" key="4">
    <source>
        <dbReference type="Proteomes" id="UP000032564"/>
    </source>
</evidence>
<gene>
    <name evidence="3" type="ORF">RP75_28725</name>
</gene>
<proteinExistence type="predicted"/>
<evidence type="ECO:0000259" key="2">
    <source>
        <dbReference type="Pfam" id="PF01321"/>
    </source>
</evidence>